<dbReference type="EMBL" id="JAKIKT010000008">
    <property type="protein sequence ID" value="MCL2915736.1"/>
    <property type="molecule type" value="Genomic_DNA"/>
</dbReference>
<dbReference type="RefSeq" id="WP_249250299.1">
    <property type="nucleotide sequence ID" value="NZ_JAKIKT010000008.1"/>
</dbReference>
<dbReference type="InterPro" id="IPR051532">
    <property type="entry name" value="Ester_Hydrolysis_Enzymes"/>
</dbReference>
<dbReference type="Gene3D" id="3.40.50.1110">
    <property type="entry name" value="SGNH hydrolase"/>
    <property type="match status" value="1"/>
</dbReference>
<dbReference type="InterPro" id="IPR036514">
    <property type="entry name" value="SGNH_hydro_sf"/>
</dbReference>
<sequence>MLHNPAWAASVLILGDSLSAAYRMQESKGWVQLLRDEMPSVEIINGSVSGETTAGGLRRLPSLLDSATPDVLVIELGGNDGLRGFSPKQLKSNLTKMIELGQSNGATVLLTEIMVPPNYGPRYSQMFNQVFHDLADDYDVALIPFFMTEIAPQADLMQRDGIHPNEAAQPKITQWMKPWIIEATDNLD</sequence>
<keyword evidence="3" id="KW-1185">Reference proteome</keyword>
<name>A0ABT0ND37_9GAMM</name>
<reference evidence="2 3" key="1">
    <citation type="submission" date="2022-01" db="EMBL/GenBank/DDBJ databases">
        <title>Whole genome-based taxonomy of the Shewanellaceae.</title>
        <authorList>
            <person name="Martin-Rodriguez A.J."/>
        </authorList>
    </citation>
    <scope>NUCLEOTIDE SEQUENCE [LARGE SCALE GENOMIC DNA]</scope>
    <source>
        <strain evidence="2 3">DSM 21332</strain>
    </source>
</reference>
<dbReference type="PANTHER" id="PTHR30383">
    <property type="entry name" value="THIOESTERASE 1/PROTEASE 1/LYSOPHOSPHOLIPASE L1"/>
    <property type="match status" value="1"/>
</dbReference>
<protein>
    <submittedName>
        <fullName evidence="2">Arylesterase</fullName>
    </submittedName>
</protein>
<proteinExistence type="predicted"/>
<evidence type="ECO:0000313" key="2">
    <source>
        <dbReference type="EMBL" id="MCL2915736.1"/>
    </source>
</evidence>
<feature type="domain" description="SGNH hydrolase-type esterase" evidence="1">
    <location>
        <begin position="13"/>
        <end position="168"/>
    </location>
</feature>
<comment type="caution">
    <text evidence="2">The sequence shown here is derived from an EMBL/GenBank/DDBJ whole genome shotgun (WGS) entry which is preliminary data.</text>
</comment>
<dbReference type="SUPFAM" id="SSF52266">
    <property type="entry name" value="SGNH hydrolase"/>
    <property type="match status" value="1"/>
</dbReference>
<dbReference type="Proteomes" id="UP001202831">
    <property type="component" value="Unassembled WGS sequence"/>
</dbReference>
<gene>
    <name evidence="2" type="ORF">L2725_18435</name>
</gene>
<dbReference type="CDD" id="cd01822">
    <property type="entry name" value="Lysophospholipase_L1_like"/>
    <property type="match status" value="1"/>
</dbReference>
<dbReference type="Pfam" id="PF13472">
    <property type="entry name" value="Lipase_GDSL_2"/>
    <property type="match status" value="1"/>
</dbReference>
<dbReference type="InterPro" id="IPR013830">
    <property type="entry name" value="SGNH_hydro"/>
</dbReference>
<organism evidence="2 3">
    <name type="scientific">Shewanella corallii</name>
    <dbReference type="NCBI Taxonomy" id="560080"/>
    <lineage>
        <taxon>Bacteria</taxon>
        <taxon>Pseudomonadati</taxon>
        <taxon>Pseudomonadota</taxon>
        <taxon>Gammaproteobacteria</taxon>
        <taxon>Alteromonadales</taxon>
        <taxon>Shewanellaceae</taxon>
        <taxon>Shewanella</taxon>
    </lineage>
</organism>
<evidence type="ECO:0000259" key="1">
    <source>
        <dbReference type="Pfam" id="PF13472"/>
    </source>
</evidence>
<evidence type="ECO:0000313" key="3">
    <source>
        <dbReference type="Proteomes" id="UP001202831"/>
    </source>
</evidence>
<dbReference type="PANTHER" id="PTHR30383:SF24">
    <property type="entry name" value="THIOESTERASE 1_PROTEASE 1_LYSOPHOSPHOLIPASE L1"/>
    <property type="match status" value="1"/>
</dbReference>
<accession>A0ABT0ND37</accession>